<dbReference type="Gene3D" id="3.30.70.270">
    <property type="match status" value="1"/>
</dbReference>
<dbReference type="SUPFAM" id="SSF56672">
    <property type="entry name" value="DNA/RNA polymerases"/>
    <property type="match status" value="1"/>
</dbReference>
<feature type="domain" description="Reverse transcriptase/retrotransposon-derived protein RNase H-like" evidence="1">
    <location>
        <begin position="88"/>
        <end position="138"/>
    </location>
</feature>
<evidence type="ECO:0000313" key="3">
    <source>
        <dbReference type="Proteomes" id="UP001234989"/>
    </source>
</evidence>
<dbReference type="InterPro" id="IPR043128">
    <property type="entry name" value="Rev_trsase/Diguanyl_cyclase"/>
</dbReference>
<dbReference type="Proteomes" id="UP001234989">
    <property type="component" value="Chromosome 7"/>
</dbReference>
<dbReference type="PANTHER" id="PTHR24559:SF444">
    <property type="entry name" value="REVERSE TRANSCRIPTASE DOMAIN-CONTAINING PROTEIN"/>
    <property type="match status" value="1"/>
</dbReference>
<dbReference type="AlphaFoldDB" id="A0AAF0ZGC9"/>
<dbReference type="PANTHER" id="PTHR24559">
    <property type="entry name" value="TRANSPOSON TY3-I GAG-POL POLYPROTEIN"/>
    <property type="match status" value="1"/>
</dbReference>
<dbReference type="InterPro" id="IPR053134">
    <property type="entry name" value="RNA-dir_DNA_polymerase"/>
</dbReference>
<gene>
    <name evidence="2" type="ORF">MTR67_031580</name>
</gene>
<dbReference type="Pfam" id="PF17919">
    <property type="entry name" value="RT_RNaseH_2"/>
    <property type="match status" value="1"/>
</dbReference>
<accession>A0AAF0ZGC9</accession>
<reference evidence="2" key="1">
    <citation type="submission" date="2023-08" db="EMBL/GenBank/DDBJ databases">
        <title>A de novo genome assembly of Solanum verrucosum Schlechtendal, a Mexican diploid species geographically isolated from the other diploid A-genome species in potato relatives.</title>
        <authorList>
            <person name="Hosaka K."/>
        </authorList>
    </citation>
    <scope>NUCLEOTIDE SEQUENCE</scope>
    <source>
        <tissue evidence="2">Young leaves</tissue>
    </source>
</reference>
<name>A0AAF0ZGC9_SOLVR</name>
<proteinExistence type="predicted"/>
<dbReference type="InterPro" id="IPR041577">
    <property type="entry name" value="RT_RNaseH_2"/>
</dbReference>
<dbReference type="InterPro" id="IPR043502">
    <property type="entry name" value="DNA/RNA_pol_sf"/>
</dbReference>
<evidence type="ECO:0000259" key="1">
    <source>
        <dbReference type="Pfam" id="PF17919"/>
    </source>
</evidence>
<dbReference type="EMBL" id="CP133618">
    <property type="protein sequence ID" value="WMV38195.1"/>
    <property type="molecule type" value="Genomic_DNA"/>
</dbReference>
<organism evidence="2 3">
    <name type="scientific">Solanum verrucosum</name>
    <dbReference type="NCBI Taxonomy" id="315347"/>
    <lineage>
        <taxon>Eukaryota</taxon>
        <taxon>Viridiplantae</taxon>
        <taxon>Streptophyta</taxon>
        <taxon>Embryophyta</taxon>
        <taxon>Tracheophyta</taxon>
        <taxon>Spermatophyta</taxon>
        <taxon>Magnoliopsida</taxon>
        <taxon>eudicotyledons</taxon>
        <taxon>Gunneridae</taxon>
        <taxon>Pentapetalae</taxon>
        <taxon>asterids</taxon>
        <taxon>lamiids</taxon>
        <taxon>Solanales</taxon>
        <taxon>Solanaceae</taxon>
        <taxon>Solanoideae</taxon>
        <taxon>Solaneae</taxon>
        <taxon>Solanum</taxon>
    </lineage>
</organism>
<sequence length="384" mass="44444">MIAFNTIYGHYEFLVMSFDLTKTHATLMELMNEVFQPYLDFFVIVFIDDILVYSKTKNDHDRYFEDCTQEVEGKYDLYQVFESVTIQWSDECEKRFQKHNSLLTSALILTLPKKGVEFIVYCDASNVWLGGVLIDVQRLANSLVRLQISEETDGLIAFIEARSSLIEHIRERQFDDEKLCLIRYKVMKGEVNEFVLDYDVVLRVRVRICVLKVGKLIRLILDEDHCSLYSIHPCAAKMYHDMSQHYRWCGLLTTIDGYDSIRVVVDRLTKSSHFIPVWVKHTAEKLAELYICQIVRLHGIPISTVSYRVFTDRESNNDPLTSVDLPVAHVLPEGVDHGTLHGPWTTPRAMGRLVYARKNPTKFSHQTTGHSMSRGLNDGLWLLP</sequence>
<evidence type="ECO:0000313" key="2">
    <source>
        <dbReference type="EMBL" id="WMV38195.1"/>
    </source>
</evidence>
<keyword evidence="3" id="KW-1185">Reference proteome</keyword>
<protein>
    <recommendedName>
        <fullName evidence="1">Reverse transcriptase/retrotransposon-derived protein RNase H-like domain-containing protein</fullName>
    </recommendedName>
</protein>